<dbReference type="RefSeq" id="WP_070123439.1">
    <property type="nucleotide sequence ID" value="NZ_MDHN01000004.1"/>
</dbReference>
<keyword evidence="4" id="KW-0472">Membrane</keyword>
<name>A0A1E7ZG73_9ALTE</name>
<feature type="transmembrane region" description="Helical" evidence="4">
    <location>
        <begin position="189"/>
        <end position="209"/>
    </location>
</feature>
<dbReference type="Proteomes" id="UP000175691">
    <property type="component" value="Unassembled WGS sequence"/>
</dbReference>
<evidence type="ECO:0000313" key="7">
    <source>
        <dbReference type="Proteomes" id="UP000175691"/>
    </source>
</evidence>
<feature type="transmembrane region" description="Helical" evidence="4">
    <location>
        <begin position="229"/>
        <end position="248"/>
    </location>
</feature>
<dbReference type="EMBL" id="MDHN01000004">
    <property type="protein sequence ID" value="OFC72525.1"/>
    <property type="molecule type" value="Genomic_DNA"/>
</dbReference>
<evidence type="ECO:0000256" key="4">
    <source>
        <dbReference type="SAM" id="Phobius"/>
    </source>
</evidence>
<evidence type="ECO:0000259" key="5">
    <source>
        <dbReference type="PROSITE" id="PS01124"/>
    </source>
</evidence>
<evidence type="ECO:0000256" key="1">
    <source>
        <dbReference type="ARBA" id="ARBA00023015"/>
    </source>
</evidence>
<reference evidence="6 7" key="1">
    <citation type="submission" date="2016-08" db="EMBL/GenBank/DDBJ databases">
        <authorList>
            <person name="Seilhamer J.J."/>
        </authorList>
    </citation>
    <scope>NUCLEOTIDE SEQUENCE [LARGE SCALE GENOMIC DNA]</scope>
    <source>
        <strain evidence="6 7">KCTC 42603</strain>
    </source>
</reference>
<keyword evidence="7" id="KW-1185">Reference proteome</keyword>
<dbReference type="SUPFAM" id="SSF46689">
    <property type="entry name" value="Homeodomain-like"/>
    <property type="match status" value="1"/>
</dbReference>
<keyword evidence="3" id="KW-0804">Transcription</keyword>
<feature type="transmembrane region" description="Helical" evidence="4">
    <location>
        <begin position="41"/>
        <end position="62"/>
    </location>
</feature>
<feature type="transmembrane region" description="Helical" evidence="4">
    <location>
        <begin position="74"/>
        <end position="97"/>
    </location>
</feature>
<protein>
    <recommendedName>
        <fullName evidence="5">HTH araC/xylS-type domain-containing protein</fullName>
    </recommendedName>
</protein>
<dbReference type="STRING" id="1656094.BFC18_02945"/>
<gene>
    <name evidence="6" type="ORF">BFC18_02945</name>
</gene>
<dbReference type="GO" id="GO:0043565">
    <property type="term" value="F:sequence-specific DNA binding"/>
    <property type="evidence" value="ECO:0007669"/>
    <property type="project" value="InterPro"/>
</dbReference>
<evidence type="ECO:0000256" key="3">
    <source>
        <dbReference type="ARBA" id="ARBA00023163"/>
    </source>
</evidence>
<organism evidence="6 7">
    <name type="scientific">Alteromonas confluentis</name>
    <dbReference type="NCBI Taxonomy" id="1656094"/>
    <lineage>
        <taxon>Bacteria</taxon>
        <taxon>Pseudomonadati</taxon>
        <taxon>Pseudomonadota</taxon>
        <taxon>Gammaproteobacteria</taxon>
        <taxon>Alteromonadales</taxon>
        <taxon>Alteromonadaceae</taxon>
        <taxon>Alteromonas/Salinimonas group</taxon>
        <taxon>Alteromonas</taxon>
    </lineage>
</organism>
<dbReference type="Gene3D" id="1.10.10.60">
    <property type="entry name" value="Homeodomain-like"/>
    <property type="match status" value="2"/>
</dbReference>
<dbReference type="PROSITE" id="PS01124">
    <property type="entry name" value="HTH_ARAC_FAMILY_2"/>
    <property type="match status" value="1"/>
</dbReference>
<comment type="caution">
    <text evidence="6">The sequence shown here is derived from an EMBL/GenBank/DDBJ whole genome shotgun (WGS) entry which is preliminary data.</text>
</comment>
<dbReference type="PANTHER" id="PTHR43280">
    <property type="entry name" value="ARAC-FAMILY TRANSCRIPTIONAL REGULATOR"/>
    <property type="match status" value="1"/>
</dbReference>
<dbReference type="SMART" id="SM00342">
    <property type="entry name" value="HTH_ARAC"/>
    <property type="match status" value="1"/>
</dbReference>
<feature type="domain" description="HTH araC/xylS-type" evidence="5">
    <location>
        <begin position="265"/>
        <end position="373"/>
    </location>
</feature>
<keyword evidence="2" id="KW-0238">DNA-binding</keyword>
<keyword evidence="4" id="KW-0812">Transmembrane</keyword>
<feature type="transmembrane region" description="Helical" evidence="4">
    <location>
        <begin position="147"/>
        <end position="169"/>
    </location>
</feature>
<dbReference type="AlphaFoldDB" id="A0A1E7ZG73"/>
<proteinExistence type="predicted"/>
<dbReference type="InterPro" id="IPR018060">
    <property type="entry name" value="HTH_AraC"/>
</dbReference>
<dbReference type="InterPro" id="IPR009057">
    <property type="entry name" value="Homeodomain-like_sf"/>
</dbReference>
<dbReference type="Pfam" id="PF12833">
    <property type="entry name" value="HTH_18"/>
    <property type="match status" value="1"/>
</dbReference>
<dbReference type="OrthoDB" id="345413at2"/>
<dbReference type="GO" id="GO:0003700">
    <property type="term" value="F:DNA-binding transcription factor activity"/>
    <property type="evidence" value="ECO:0007669"/>
    <property type="project" value="InterPro"/>
</dbReference>
<feature type="transmembrane region" description="Helical" evidence="4">
    <location>
        <begin position="12"/>
        <end position="29"/>
    </location>
</feature>
<evidence type="ECO:0000313" key="6">
    <source>
        <dbReference type="EMBL" id="OFC72525.1"/>
    </source>
</evidence>
<keyword evidence="4" id="KW-1133">Transmembrane helix</keyword>
<feature type="transmembrane region" description="Helical" evidence="4">
    <location>
        <begin position="109"/>
        <end position="127"/>
    </location>
</feature>
<evidence type="ECO:0000256" key="2">
    <source>
        <dbReference type="ARBA" id="ARBA00023125"/>
    </source>
</evidence>
<dbReference type="PANTHER" id="PTHR43280:SF29">
    <property type="entry name" value="ARAC-FAMILY TRANSCRIPTIONAL REGULATOR"/>
    <property type="match status" value="1"/>
</dbReference>
<keyword evidence="1" id="KW-0805">Transcription regulation</keyword>
<sequence length="383" mass="44523">MDKTLFNLHDLVLLLIAFECLAVAIYIGFNRAKGSFPTSLLIVFFVVHACIALHELVLWGSSVRYWVLESSPNYFFTLNFAYLLDGPLLFLFACAITQQKFTLQRWHSALLLPVLIFGIFIYLHFYALPHETKVTLIRNYSFADFDYVFVDLIAKIARVGFSLYAVALVSRADEQVKERFNIPAWLPKVLIVLAGIMAWETMLSGIKVYHAMYGFPYYELVEFIGLASYYMQFVLFNAVIFMAASHFLRTQPIKVKTVNKEPVSEAVIERLENTMETERPYLNQNLSFERLAEKLDIPVKELSNAINRHYEVNFYEFINNYRIQEARRMLEDPAENDKSITNIFYDAGFNSKSVYNTLFKKKFNKTPSQYRSECKLRLARQSA</sequence>
<accession>A0A1E7ZG73</accession>